<name>A0AAV0ZXS8_VICFA</name>
<keyword evidence="3" id="KW-1185">Reference proteome</keyword>
<dbReference type="PANTHER" id="PTHR23354">
    <property type="entry name" value="NUCLEOLAR PROTEIN 7/ESTROGEN RECEPTOR COACTIVATOR-RELATED"/>
    <property type="match status" value="1"/>
</dbReference>
<accession>A0AAV0ZXS8</accession>
<dbReference type="InterPro" id="IPR006571">
    <property type="entry name" value="TLDc_dom"/>
</dbReference>
<reference evidence="2 3" key="1">
    <citation type="submission" date="2023-01" db="EMBL/GenBank/DDBJ databases">
        <authorList>
            <person name="Kreplak J."/>
        </authorList>
    </citation>
    <scope>NUCLEOTIDE SEQUENCE [LARGE SCALE GENOMIC DNA]</scope>
</reference>
<dbReference type="AlphaFoldDB" id="A0AAV0ZXS8"/>
<dbReference type="SMART" id="SM00584">
    <property type="entry name" value="TLDc"/>
    <property type="match status" value="1"/>
</dbReference>
<dbReference type="Pfam" id="PF07534">
    <property type="entry name" value="TLD"/>
    <property type="match status" value="1"/>
</dbReference>
<proteinExistence type="predicted"/>
<gene>
    <name evidence="2" type="ORF">VFH_III015360</name>
</gene>
<sequence>MYNLKVLKFSHVYCSSYNSPLKVGQKFREGASLFSCLSDIISLFNFGSSKKNYLKSVFARLKYNQICWDDNLLKKNDDVNRMNLLKNEIIDEDLEEVNIDEQYSPLKLIDDSCFISLELNNFFESCLPKLLQGCKKVLLYSTLKHGISLRTMIRKTAQITTPALLVAGDMQGAVFGALLDCPLIPTTRPKYQGTHQTFVFTNVYGHPRIFLPTGVNRYYYLCSNDSLAIGGGGGFALRLDGDLLTGTSGPCETFGNRCLAHSPEFELKNVELWGFTHA</sequence>
<evidence type="ECO:0000313" key="2">
    <source>
        <dbReference type="EMBL" id="CAI8601884.1"/>
    </source>
</evidence>
<organism evidence="2 3">
    <name type="scientific">Vicia faba</name>
    <name type="common">Broad bean</name>
    <name type="synonym">Faba vulgaris</name>
    <dbReference type="NCBI Taxonomy" id="3906"/>
    <lineage>
        <taxon>Eukaryota</taxon>
        <taxon>Viridiplantae</taxon>
        <taxon>Streptophyta</taxon>
        <taxon>Embryophyta</taxon>
        <taxon>Tracheophyta</taxon>
        <taxon>Spermatophyta</taxon>
        <taxon>Magnoliopsida</taxon>
        <taxon>eudicotyledons</taxon>
        <taxon>Gunneridae</taxon>
        <taxon>Pentapetalae</taxon>
        <taxon>rosids</taxon>
        <taxon>fabids</taxon>
        <taxon>Fabales</taxon>
        <taxon>Fabaceae</taxon>
        <taxon>Papilionoideae</taxon>
        <taxon>50 kb inversion clade</taxon>
        <taxon>NPAAA clade</taxon>
        <taxon>Hologalegina</taxon>
        <taxon>IRL clade</taxon>
        <taxon>Fabeae</taxon>
        <taxon>Vicia</taxon>
    </lineage>
</organism>
<dbReference type="Proteomes" id="UP001157006">
    <property type="component" value="Chromosome 3"/>
</dbReference>
<dbReference type="PROSITE" id="PS51886">
    <property type="entry name" value="TLDC"/>
    <property type="match status" value="1"/>
</dbReference>
<evidence type="ECO:0000313" key="3">
    <source>
        <dbReference type="Proteomes" id="UP001157006"/>
    </source>
</evidence>
<dbReference type="EMBL" id="OX451738">
    <property type="protein sequence ID" value="CAI8601884.1"/>
    <property type="molecule type" value="Genomic_DNA"/>
</dbReference>
<feature type="domain" description="TLDc" evidence="1">
    <location>
        <begin position="113"/>
        <end position="276"/>
    </location>
</feature>
<dbReference type="PANTHER" id="PTHR23354:SF74">
    <property type="entry name" value="TLD-DOMAIN CONTAINING NUCLEOLAR PROTEIN"/>
    <property type="match status" value="1"/>
</dbReference>
<protein>
    <recommendedName>
        <fullName evidence="1">TLDc domain-containing protein</fullName>
    </recommendedName>
</protein>
<evidence type="ECO:0000259" key="1">
    <source>
        <dbReference type="PROSITE" id="PS51886"/>
    </source>
</evidence>